<comment type="caution">
    <text evidence="1">The sequence shown here is derived from an EMBL/GenBank/DDBJ whole genome shotgun (WGS) entry which is preliminary data.</text>
</comment>
<gene>
    <name evidence="1" type="ORF">ENJ40_05665</name>
</gene>
<evidence type="ECO:0000313" key="1">
    <source>
        <dbReference type="EMBL" id="HFC97927.1"/>
    </source>
</evidence>
<dbReference type="EMBL" id="DRMH01000076">
    <property type="protein sequence ID" value="HFC97927.1"/>
    <property type="molecule type" value="Genomic_DNA"/>
</dbReference>
<proteinExistence type="predicted"/>
<dbReference type="InterPro" id="IPR006521">
    <property type="entry name" value="Tail_protein_I"/>
</dbReference>
<name>A0A7C3CG54_9BACT</name>
<dbReference type="NCBIfam" id="TIGR01634">
    <property type="entry name" value="tail_P2_I"/>
    <property type="match status" value="1"/>
</dbReference>
<sequence>MPNDGKLETLLPVSIAGDEKIKAAARACDSELAEIDRNINAVYILSRIDELPEPVLDLLAWQFHIEGYDLARTVEEKRALVKSAIELHRYKGTPWAVKQALSSLGFSADLDEWFRYAGQPYRFRVFIDLERSRTLLTSETLSQLKSLIRDYKNERSWLETIEGAIFASGGAYAVAGAAEETTITFMATAEKELLAEAIPALQGGTTIEITWG</sequence>
<accession>A0A7C3CG54</accession>
<dbReference type="AlphaFoldDB" id="A0A7C3CG54"/>
<dbReference type="Proteomes" id="UP000886043">
    <property type="component" value="Unassembled WGS sequence"/>
</dbReference>
<organism evidence="1">
    <name type="scientific">Thermosulfurimonas dismutans</name>
    <dbReference type="NCBI Taxonomy" id="999894"/>
    <lineage>
        <taxon>Bacteria</taxon>
        <taxon>Pseudomonadati</taxon>
        <taxon>Thermodesulfobacteriota</taxon>
        <taxon>Thermodesulfobacteria</taxon>
        <taxon>Thermodesulfobacteriales</taxon>
        <taxon>Thermodesulfobacteriaceae</taxon>
        <taxon>Thermosulfurimonas</taxon>
    </lineage>
</organism>
<protein>
    <submittedName>
        <fullName evidence="1">Phage tail protein I</fullName>
    </submittedName>
</protein>
<dbReference type="Pfam" id="PF09684">
    <property type="entry name" value="Tail_P2_I"/>
    <property type="match status" value="1"/>
</dbReference>
<reference evidence="1" key="1">
    <citation type="journal article" date="2020" name="mSystems">
        <title>Genome- and Community-Level Interaction Insights into Carbon Utilization and Element Cycling Functions of Hydrothermarchaeota in Hydrothermal Sediment.</title>
        <authorList>
            <person name="Zhou Z."/>
            <person name="Liu Y."/>
            <person name="Xu W."/>
            <person name="Pan J."/>
            <person name="Luo Z.H."/>
            <person name="Li M."/>
        </authorList>
    </citation>
    <scope>NUCLEOTIDE SEQUENCE [LARGE SCALE GENOMIC DNA]</scope>
    <source>
        <strain evidence="1">HyVt-483</strain>
    </source>
</reference>